<dbReference type="AlphaFoldDB" id="A0AAQ1UI58"/>
<dbReference type="PANTHER" id="PTHR43221:SF2">
    <property type="entry name" value="PROTEASE HTPX HOMOLOG"/>
    <property type="match status" value="1"/>
</dbReference>
<dbReference type="Proteomes" id="UP000255283">
    <property type="component" value="Unassembled WGS sequence"/>
</dbReference>
<reference evidence="13 14" key="1">
    <citation type="submission" date="2018-06" db="EMBL/GenBank/DDBJ databases">
        <authorList>
            <consortium name="Pathogen Informatics"/>
            <person name="Doyle S."/>
        </authorList>
    </citation>
    <scope>NUCLEOTIDE SEQUENCE [LARGE SCALE GENOMIC DNA]</scope>
    <source>
        <strain evidence="13 14">NCTC13063</strain>
    </source>
</reference>
<evidence type="ECO:0000313" key="13">
    <source>
        <dbReference type="EMBL" id="SUB79821.1"/>
    </source>
</evidence>
<keyword evidence="6 10" id="KW-0862">Zinc</keyword>
<keyword evidence="4" id="KW-0479">Metal-binding</keyword>
<keyword evidence="1" id="KW-1003">Cell membrane</keyword>
<evidence type="ECO:0000256" key="4">
    <source>
        <dbReference type="ARBA" id="ARBA00022723"/>
    </source>
</evidence>
<dbReference type="GO" id="GO:0004222">
    <property type="term" value="F:metalloendopeptidase activity"/>
    <property type="evidence" value="ECO:0007669"/>
    <property type="project" value="InterPro"/>
</dbReference>
<dbReference type="EMBL" id="UGTJ01000001">
    <property type="protein sequence ID" value="SUB79821.1"/>
    <property type="molecule type" value="Genomic_DNA"/>
</dbReference>
<evidence type="ECO:0000256" key="11">
    <source>
        <dbReference type="SAM" id="Phobius"/>
    </source>
</evidence>
<dbReference type="EC" id="3.4.24.-" evidence="13"/>
<dbReference type="GO" id="GO:0046872">
    <property type="term" value="F:metal ion binding"/>
    <property type="evidence" value="ECO:0007669"/>
    <property type="project" value="UniProtKB-KW"/>
</dbReference>
<dbReference type="InterPro" id="IPR001915">
    <property type="entry name" value="Peptidase_M48"/>
</dbReference>
<evidence type="ECO:0000256" key="8">
    <source>
        <dbReference type="ARBA" id="ARBA00023049"/>
    </source>
</evidence>
<dbReference type="RefSeq" id="WP_048798028.1">
    <property type="nucleotide sequence ID" value="NZ_JAHAJI010000001.1"/>
</dbReference>
<dbReference type="Pfam" id="PF01435">
    <property type="entry name" value="Peptidase_M48"/>
    <property type="match status" value="1"/>
</dbReference>
<evidence type="ECO:0000313" key="14">
    <source>
        <dbReference type="Proteomes" id="UP000255283"/>
    </source>
</evidence>
<protein>
    <submittedName>
        <fullName evidence="13">Protease HtpX homolog</fullName>
        <ecNumber evidence="13">3.4.24.-</ecNumber>
    </submittedName>
</protein>
<evidence type="ECO:0000256" key="10">
    <source>
        <dbReference type="RuleBase" id="RU003983"/>
    </source>
</evidence>
<dbReference type="InterPro" id="IPR050083">
    <property type="entry name" value="HtpX_protease"/>
</dbReference>
<keyword evidence="5 10" id="KW-0378">Hydrolase</keyword>
<evidence type="ECO:0000256" key="9">
    <source>
        <dbReference type="ARBA" id="ARBA00023136"/>
    </source>
</evidence>
<keyword evidence="7 11" id="KW-1133">Transmembrane helix</keyword>
<gene>
    <name evidence="13" type="primary">htpX</name>
    <name evidence="13" type="ORF">NCTC13063_01092</name>
</gene>
<dbReference type="GO" id="GO:0006508">
    <property type="term" value="P:proteolysis"/>
    <property type="evidence" value="ECO:0007669"/>
    <property type="project" value="UniProtKB-KW"/>
</dbReference>
<keyword evidence="2 10" id="KW-0645">Protease</keyword>
<accession>A0AAQ1UI58</accession>
<evidence type="ECO:0000256" key="7">
    <source>
        <dbReference type="ARBA" id="ARBA00022989"/>
    </source>
</evidence>
<evidence type="ECO:0000256" key="2">
    <source>
        <dbReference type="ARBA" id="ARBA00022670"/>
    </source>
</evidence>
<dbReference type="PANTHER" id="PTHR43221">
    <property type="entry name" value="PROTEASE HTPX"/>
    <property type="match status" value="1"/>
</dbReference>
<keyword evidence="8 10" id="KW-0482">Metalloprotease</keyword>
<evidence type="ECO:0000256" key="1">
    <source>
        <dbReference type="ARBA" id="ARBA00022475"/>
    </source>
</evidence>
<dbReference type="CDD" id="cd07340">
    <property type="entry name" value="M48B_Htpx_like"/>
    <property type="match status" value="1"/>
</dbReference>
<proteinExistence type="inferred from homology"/>
<feature type="domain" description="Peptidase M48" evidence="12">
    <location>
        <begin position="104"/>
        <end position="333"/>
    </location>
</feature>
<feature type="transmembrane region" description="Helical" evidence="11">
    <location>
        <begin position="182"/>
        <end position="205"/>
    </location>
</feature>
<keyword evidence="3 11" id="KW-0812">Transmembrane</keyword>
<sequence>MRYVGMQTQIQRNNQLSLLLLLLFPLIILATVWAFLALVDLADVSYYNEFGEPVHELNVQVVNAHFLDAFPWVIGGVLLWFVIAFFTNTAMIRQATGARPLLRKENPRVYNIVENLCMTCNMDMPKINIVDDPQLNAFASGIDKNSYTVTVTTGLLNLLTDEELAGVLGHELTHIRNHDTRLLITSIIFVGIVSTVMGAVVRILYDMFLFGGGSRRSNSKSGSNGAGIIVVIAIGAVCCAVAYFFTLITRFAISRRREYMADAGGAELCGNPLALASALRKISDNLGLDKVDREDVAQLFIIHPDEMSTGLLGFINSLFSTHPDTERRIKILEQF</sequence>
<comment type="caution">
    <text evidence="13">The sequence shown here is derived from an EMBL/GenBank/DDBJ whole genome shotgun (WGS) entry which is preliminary data.</text>
</comment>
<keyword evidence="9 11" id="KW-0472">Membrane</keyword>
<comment type="cofactor">
    <cofactor evidence="10">
        <name>Zn(2+)</name>
        <dbReference type="ChEBI" id="CHEBI:29105"/>
    </cofactor>
    <text evidence="10">Binds 1 zinc ion per subunit.</text>
</comment>
<evidence type="ECO:0000256" key="3">
    <source>
        <dbReference type="ARBA" id="ARBA00022692"/>
    </source>
</evidence>
<comment type="similarity">
    <text evidence="10">Belongs to the peptidase M48 family.</text>
</comment>
<feature type="transmembrane region" description="Helical" evidence="11">
    <location>
        <begin position="225"/>
        <end position="248"/>
    </location>
</feature>
<feature type="transmembrane region" description="Helical" evidence="11">
    <location>
        <begin position="69"/>
        <end position="92"/>
    </location>
</feature>
<evidence type="ECO:0000256" key="6">
    <source>
        <dbReference type="ARBA" id="ARBA00022833"/>
    </source>
</evidence>
<evidence type="ECO:0000259" key="12">
    <source>
        <dbReference type="Pfam" id="PF01435"/>
    </source>
</evidence>
<evidence type="ECO:0000256" key="5">
    <source>
        <dbReference type="ARBA" id="ARBA00022801"/>
    </source>
</evidence>
<organism evidence="13 14">
    <name type="scientific">Segatella buccae</name>
    <dbReference type="NCBI Taxonomy" id="28126"/>
    <lineage>
        <taxon>Bacteria</taxon>
        <taxon>Pseudomonadati</taxon>
        <taxon>Bacteroidota</taxon>
        <taxon>Bacteroidia</taxon>
        <taxon>Bacteroidales</taxon>
        <taxon>Prevotellaceae</taxon>
        <taxon>Segatella</taxon>
    </lineage>
</organism>
<name>A0AAQ1UI58_9BACT</name>
<feature type="transmembrane region" description="Helical" evidence="11">
    <location>
        <begin position="16"/>
        <end position="39"/>
    </location>
</feature>
<dbReference type="Gene3D" id="3.30.2010.10">
    <property type="entry name" value="Metalloproteases ('zincins'), catalytic domain"/>
    <property type="match status" value="1"/>
</dbReference>